<reference evidence="1 2" key="1">
    <citation type="journal article" date="2010" name="Stand. Genomic Sci.">
        <title>Complete genome sequence of Planctomyces limnophilus type strain (Mu 290).</title>
        <authorList>
            <person name="Labutti K."/>
            <person name="Sikorski J."/>
            <person name="Schneider S."/>
            <person name="Nolan M."/>
            <person name="Lucas S."/>
            <person name="Glavina Del Rio T."/>
            <person name="Tice H."/>
            <person name="Cheng J.F."/>
            <person name="Goodwin L."/>
            <person name="Pitluck S."/>
            <person name="Liolios K."/>
            <person name="Ivanova N."/>
            <person name="Mavromatis K."/>
            <person name="Mikhailova N."/>
            <person name="Pati A."/>
            <person name="Chen A."/>
            <person name="Palaniappan K."/>
            <person name="Land M."/>
            <person name="Hauser L."/>
            <person name="Chang Y.J."/>
            <person name="Jeffries C.D."/>
            <person name="Tindall B.J."/>
            <person name="Rohde M."/>
            <person name="Goker M."/>
            <person name="Woyke T."/>
            <person name="Bristow J."/>
            <person name="Eisen J.A."/>
            <person name="Markowitz V."/>
            <person name="Hugenholtz P."/>
            <person name="Kyrpides N.C."/>
            <person name="Klenk H.P."/>
            <person name="Lapidus A."/>
        </authorList>
    </citation>
    <scope>NUCLEOTIDE SEQUENCE [LARGE SCALE GENOMIC DNA]</scope>
    <source>
        <strain evidence="2">ATCC 43296 / DSM 3776 / IFAM 1008 / 290</strain>
    </source>
</reference>
<dbReference type="EMBL" id="CP001744">
    <property type="protein sequence ID" value="ADG68872.1"/>
    <property type="molecule type" value="Genomic_DNA"/>
</dbReference>
<keyword evidence="2" id="KW-1185">Reference proteome</keyword>
<protein>
    <submittedName>
        <fullName evidence="1">Uncharacterized protein</fullName>
    </submittedName>
</protein>
<evidence type="ECO:0000313" key="2">
    <source>
        <dbReference type="Proteomes" id="UP000002220"/>
    </source>
</evidence>
<gene>
    <name evidence="1" type="ordered locus">Plim_3051</name>
</gene>
<organism evidence="1 2">
    <name type="scientific">Planctopirus limnophila (strain ATCC 43296 / DSM 3776 / IFAM 1008 / Mu 290)</name>
    <name type="common">Planctomyces limnophilus</name>
    <dbReference type="NCBI Taxonomy" id="521674"/>
    <lineage>
        <taxon>Bacteria</taxon>
        <taxon>Pseudomonadati</taxon>
        <taxon>Planctomycetota</taxon>
        <taxon>Planctomycetia</taxon>
        <taxon>Planctomycetales</taxon>
        <taxon>Planctomycetaceae</taxon>
        <taxon>Planctopirus</taxon>
    </lineage>
</organism>
<dbReference type="Proteomes" id="UP000002220">
    <property type="component" value="Chromosome"/>
</dbReference>
<name>D5SSS1_PLAL2</name>
<dbReference type="KEGG" id="plm:Plim_3051"/>
<accession>D5SSS1</accession>
<sequence length="66" mass="7534">MSLVVREQLPIHPDDERLSCFPRSNTPDGRPVDDSLIIDFGSLSLEGPQGRNGLDLMQRQLRFRQL</sequence>
<evidence type="ECO:0000313" key="1">
    <source>
        <dbReference type="EMBL" id="ADG68872.1"/>
    </source>
</evidence>
<dbReference type="AlphaFoldDB" id="D5SSS1"/>
<dbReference type="HOGENOM" id="CLU_2827449_0_0_0"/>
<proteinExistence type="predicted"/>